<evidence type="ECO:0000313" key="3">
    <source>
        <dbReference type="Proteomes" id="UP001500888"/>
    </source>
</evidence>
<keyword evidence="3" id="KW-1185">Reference proteome</keyword>
<dbReference type="InterPro" id="IPR036390">
    <property type="entry name" value="WH_DNA-bd_sf"/>
</dbReference>
<evidence type="ECO:0000256" key="1">
    <source>
        <dbReference type="ARBA" id="ARBA00006479"/>
    </source>
</evidence>
<dbReference type="SUPFAM" id="SSF46785">
    <property type="entry name" value="Winged helix' DNA-binding domain"/>
    <property type="match status" value="1"/>
</dbReference>
<dbReference type="InterPro" id="IPR036388">
    <property type="entry name" value="WH-like_DNA-bd_sf"/>
</dbReference>
<dbReference type="Gene3D" id="1.10.10.10">
    <property type="entry name" value="Winged helix-like DNA-binding domain superfamily/Winged helix DNA-binding domain"/>
    <property type="match status" value="1"/>
</dbReference>
<evidence type="ECO:0000313" key="2">
    <source>
        <dbReference type="EMBL" id="GAA3800016.1"/>
    </source>
</evidence>
<dbReference type="InterPro" id="IPR043129">
    <property type="entry name" value="ATPase_NBD"/>
</dbReference>
<dbReference type="Gene3D" id="3.30.420.40">
    <property type="match status" value="2"/>
</dbReference>
<name>A0ABP7HN10_9ACTN</name>
<comment type="caution">
    <text evidence="2">The sequence shown here is derived from an EMBL/GenBank/DDBJ whole genome shotgun (WGS) entry which is preliminary data.</text>
</comment>
<proteinExistence type="inferred from homology"/>
<dbReference type="SUPFAM" id="SSF53067">
    <property type="entry name" value="Actin-like ATPase domain"/>
    <property type="match status" value="1"/>
</dbReference>
<dbReference type="InterPro" id="IPR000600">
    <property type="entry name" value="ROK"/>
</dbReference>
<organism evidence="2 3">
    <name type="scientific">Sphaerisporangium flaviroseum</name>
    <dbReference type="NCBI Taxonomy" id="509199"/>
    <lineage>
        <taxon>Bacteria</taxon>
        <taxon>Bacillati</taxon>
        <taxon>Actinomycetota</taxon>
        <taxon>Actinomycetes</taxon>
        <taxon>Streptosporangiales</taxon>
        <taxon>Streptosporangiaceae</taxon>
        <taxon>Sphaerisporangium</taxon>
    </lineage>
</organism>
<dbReference type="EMBL" id="BAAAZR010000002">
    <property type="protein sequence ID" value="GAA3800016.1"/>
    <property type="molecule type" value="Genomic_DNA"/>
</dbReference>
<gene>
    <name evidence="2" type="ORF">GCM10022226_19400</name>
</gene>
<protein>
    <submittedName>
        <fullName evidence="2">ROK family protein</fullName>
    </submittedName>
</protein>
<accession>A0ABP7HN10</accession>
<dbReference type="PANTHER" id="PTHR18964">
    <property type="entry name" value="ROK (REPRESSOR, ORF, KINASE) FAMILY"/>
    <property type="match status" value="1"/>
</dbReference>
<dbReference type="Pfam" id="PF00480">
    <property type="entry name" value="ROK"/>
    <property type="match status" value="1"/>
</dbReference>
<dbReference type="PANTHER" id="PTHR18964:SF173">
    <property type="entry name" value="GLUCOKINASE"/>
    <property type="match status" value="1"/>
</dbReference>
<comment type="similarity">
    <text evidence="1">Belongs to the ROK (NagC/XylR) family.</text>
</comment>
<dbReference type="Proteomes" id="UP001500888">
    <property type="component" value="Unassembled WGS sequence"/>
</dbReference>
<sequence length="395" mass="40375">MHLPVAGKGELLRLVALGHAESRAELARHSGLAPSSVSLRVEELIDAGLLQEEGAGLSRGGRRPRRLKLAPEAGLLAIADLGSHHARLGLVDLSGTPLAIVEHSCDIAAGAQVTLDWVGARLEELVAAQGGGLPVRGVGIGVPGPVDPADGTVISPSRMPGWNEYPVGTHLADRFGVPILVENDANLMAAGEYLAWPGCENLMVLKAGTGIGCGIIAGGRLHRGRGAAGDISHVRVLADRSVMCSCGRSDCLEAYASGAALISALAEQGIEVEHPSHIVALAADGVPQATNLVRGAGRLIGDVLTALVNFFNPDAVVIGGSLSAAEQLIAAIRGAVYERCLPLATRDLKIDVTRAGPNAAILGAGSLLLDVVLAGAWVEEAVSRSASPVRSSPSS</sequence>
<reference evidence="3" key="1">
    <citation type="journal article" date="2019" name="Int. J. Syst. Evol. Microbiol.">
        <title>The Global Catalogue of Microorganisms (GCM) 10K type strain sequencing project: providing services to taxonomists for standard genome sequencing and annotation.</title>
        <authorList>
            <consortium name="The Broad Institute Genomics Platform"/>
            <consortium name="The Broad Institute Genome Sequencing Center for Infectious Disease"/>
            <person name="Wu L."/>
            <person name="Ma J."/>
        </authorList>
    </citation>
    <scope>NUCLEOTIDE SEQUENCE [LARGE SCALE GENOMIC DNA]</scope>
    <source>
        <strain evidence="3">JCM 16908</strain>
    </source>
</reference>